<evidence type="ECO:0000256" key="4">
    <source>
        <dbReference type="ARBA" id="ARBA00022692"/>
    </source>
</evidence>
<dbReference type="KEGG" id="huw:FPZ11_15565"/>
<protein>
    <submittedName>
        <fullName evidence="9">MFS transporter</fullName>
    </submittedName>
</protein>
<feature type="transmembrane region" description="Helical" evidence="7">
    <location>
        <begin position="190"/>
        <end position="213"/>
    </location>
</feature>
<feature type="domain" description="Major facilitator superfamily (MFS) profile" evidence="8">
    <location>
        <begin position="66"/>
        <end position="556"/>
    </location>
</feature>
<dbReference type="InterPro" id="IPR004638">
    <property type="entry name" value="EmrB-like"/>
</dbReference>
<dbReference type="OrthoDB" id="7375466at2"/>
<dbReference type="AlphaFoldDB" id="A0A5B8M743"/>
<dbReference type="EMBL" id="CP042305">
    <property type="protein sequence ID" value="QDZ15999.1"/>
    <property type="molecule type" value="Genomic_DNA"/>
</dbReference>
<feature type="transmembrane region" description="Helical" evidence="7">
    <location>
        <begin position="281"/>
        <end position="303"/>
    </location>
</feature>
<keyword evidence="5 7" id="KW-1133">Transmembrane helix</keyword>
<feature type="transmembrane region" description="Helical" evidence="7">
    <location>
        <begin position="225"/>
        <end position="245"/>
    </location>
</feature>
<feature type="transmembrane region" description="Helical" evidence="7">
    <location>
        <begin position="359"/>
        <end position="379"/>
    </location>
</feature>
<dbReference type="Proteomes" id="UP000320216">
    <property type="component" value="Chromosome"/>
</dbReference>
<dbReference type="PRINTS" id="PR01036">
    <property type="entry name" value="TCRTETB"/>
</dbReference>
<evidence type="ECO:0000256" key="7">
    <source>
        <dbReference type="SAM" id="Phobius"/>
    </source>
</evidence>
<feature type="transmembrane region" description="Helical" evidence="7">
    <location>
        <begin position="391"/>
        <end position="412"/>
    </location>
</feature>
<feature type="transmembrane region" description="Helical" evidence="7">
    <location>
        <begin position="157"/>
        <end position="178"/>
    </location>
</feature>
<comment type="subcellular location">
    <subcellularLocation>
        <location evidence="1">Cell membrane</location>
        <topology evidence="1">Multi-pass membrane protein</topology>
    </subcellularLocation>
</comment>
<keyword evidence="4 7" id="KW-0812">Transmembrane</keyword>
<feature type="transmembrane region" description="Helical" evidence="7">
    <location>
        <begin position="330"/>
        <end position="353"/>
    </location>
</feature>
<evidence type="ECO:0000256" key="5">
    <source>
        <dbReference type="ARBA" id="ARBA00022989"/>
    </source>
</evidence>
<dbReference type="PROSITE" id="PS50850">
    <property type="entry name" value="MFS"/>
    <property type="match status" value="1"/>
</dbReference>
<dbReference type="InterPro" id="IPR011701">
    <property type="entry name" value="MFS"/>
</dbReference>
<dbReference type="GO" id="GO:0022857">
    <property type="term" value="F:transmembrane transporter activity"/>
    <property type="evidence" value="ECO:0007669"/>
    <property type="project" value="InterPro"/>
</dbReference>
<evidence type="ECO:0000256" key="1">
    <source>
        <dbReference type="ARBA" id="ARBA00004651"/>
    </source>
</evidence>
<evidence type="ECO:0000259" key="8">
    <source>
        <dbReference type="PROSITE" id="PS50850"/>
    </source>
</evidence>
<dbReference type="PANTHER" id="PTHR42718">
    <property type="entry name" value="MAJOR FACILITATOR SUPERFAMILY MULTIDRUG TRANSPORTER MFSC"/>
    <property type="match status" value="1"/>
</dbReference>
<feature type="transmembrane region" description="Helical" evidence="7">
    <location>
        <begin position="530"/>
        <end position="551"/>
    </location>
</feature>
<keyword evidence="6 7" id="KW-0472">Membrane</keyword>
<evidence type="ECO:0000256" key="3">
    <source>
        <dbReference type="ARBA" id="ARBA00022475"/>
    </source>
</evidence>
<dbReference type="InterPro" id="IPR020846">
    <property type="entry name" value="MFS_dom"/>
</dbReference>
<name>A0A5B8M743_9MICO</name>
<feature type="transmembrane region" description="Helical" evidence="7">
    <location>
        <begin position="100"/>
        <end position="119"/>
    </location>
</feature>
<feature type="transmembrane region" description="Helical" evidence="7">
    <location>
        <begin position="64"/>
        <end position="88"/>
    </location>
</feature>
<dbReference type="InterPro" id="IPR036259">
    <property type="entry name" value="MFS_trans_sf"/>
</dbReference>
<feature type="transmembrane region" description="Helical" evidence="7">
    <location>
        <begin position="131"/>
        <end position="151"/>
    </location>
</feature>
<evidence type="ECO:0000313" key="9">
    <source>
        <dbReference type="EMBL" id="QDZ15999.1"/>
    </source>
</evidence>
<dbReference type="Gene3D" id="1.20.1250.20">
    <property type="entry name" value="MFS general substrate transporter like domains"/>
    <property type="match status" value="2"/>
</dbReference>
<gene>
    <name evidence="9" type="ORF">FPZ11_15565</name>
</gene>
<organism evidence="9 10">
    <name type="scientific">Humibacter ginsenosidimutans</name>
    <dbReference type="NCBI Taxonomy" id="2599293"/>
    <lineage>
        <taxon>Bacteria</taxon>
        <taxon>Bacillati</taxon>
        <taxon>Actinomycetota</taxon>
        <taxon>Actinomycetes</taxon>
        <taxon>Micrococcales</taxon>
        <taxon>Microbacteriaceae</taxon>
        <taxon>Humibacter</taxon>
    </lineage>
</organism>
<keyword evidence="10" id="KW-1185">Reference proteome</keyword>
<dbReference type="Pfam" id="PF07690">
    <property type="entry name" value="MFS_1"/>
    <property type="match status" value="1"/>
</dbReference>
<dbReference type="CDD" id="cd17321">
    <property type="entry name" value="MFS_MMR_MDR_like"/>
    <property type="match status" value="1"/>
</dbReference>
<reference evidence="9 10" key="1">
    <citation type="submission" date="2019-07" db="EMBL/GenBank/DDBJ databases">
        <title>Full genome sequence of Humibacter sp. WJ7-1.</title>
        <authorList>
            <person name="Im W.-T."/>
        </authorList>
    </citation>
    <scope>NUCLEOTIDE SEQUENCE [LARGE SCALE GENOMIC DNA]</scope>
    <source>
        <strain evidence="9 10">WJ7-1</strain>
    </source>
</reference>
<evidence type="ECO:0000256" key="6">
    <source>
        <dbReference type="ARBA" id="ARBA00023136"/>
    </source>
</evidence>
<feature type="transmembrane region" description="Helical" evidence="7">
    <location>
        <begin position="257"/>
        <end position="275"/>
    </location>
</feature>
<proteinExistence type="predicted"/>
<feature type="transmembrane region" description="Helical" evidence="7">
    <location>
        <begin position="467"/>
        <end position="484"/>
    </location>
</feature>
<dbReference type="PANTHER" id="PTHR42718:SF39">
    <property type="entry name" value="ACTINORHODIN TRANSPORTER-RELATED"/>
    <property type="match status" value="1"/>
</dbReference>
<dbReference type="NCBIfam" id="TIGR00711">
    <property type="entry name" value="efflux_EmrB"/>
    <property type="match status" value="1"/>
</dbReference>
<evidence type="ECO:0000256" key="2">
    <source>
        <dbReference type="ARBA" id="ARBA00022448"/>
    </source>
</evidence>
<accession>A0A5B8M743</accession>
<keyword evidence="2" id="KW-0813">Transport</keyword>
<feature type="transmembrane region" description="Helical" evidence="7">
    <location>
        <begin position="424"/>
        <end position="446"/>
    </location>
</feature>
<dbReference type="GO" id="GO:0005886">
    <property type="term" value="C:plasma membrane"/>
    <property type="evidence" value="ECO:0007669"/>
    <property type="project" value="UniProtKB-SubCell"/>
</dbReference>
<sequence>MTYQRYIVHAYSRRPEAGRTSAVWRSAWSTCPVTDSISQASDPRAGSFTLSPEPNGTTVSPRAWWALVVLLAGMAMALLDTSIVNVALQTIRTSLNADEATLSWVISGYALAFGLLLIPAGRFGDRFGHKWIFIAGVAIFTLASMWCGFAQSSTELVVARVVQGIGGGIYVPAVASLIQLMFPPRVRGRAFGVMGAVIGISTALGPLVGGLLIQAFGETEGWRSIFFVNAPIGVLTVIAAFLLVPGGAEGKRLSTDVVGLLLAIAGLVALLVPLIEGEDQGWPLWTWLSLAGGVVLLVLFAFWERHVATTTTEPLVPPHLFSHPQFTGGVLLAFVYFAAFTSIFFSISLLWQAGLGHTALESGLVSLPFSIGSIVGAALSDPVAQRLGRNVLSLGTGLVALGLIALWLLFWLAPTQDLVNWDLLPPLLVAGFGSGLFIAPNARFIVATVDNSEAGAASGVIQTMQRIGSAIGIAIIGSVLFGQLPSSFAPSKAKAAEIARQHAAGGADAVKHAIQQYVDHGLAVAFGNGAALAMLTSAAFAVAAFLLVFTLPKRVSLG</sequence>
<dbReference type="SUPFAM" id="SSF103473">
    <property type="entry name" value="MFS general substrate transporter"/>
    <property type="match status" value="2"/>
</dbReference>
<evidence type="ECO:0000313" key="10">
    <source>
        <dbReference type="Proteomes" id="UP000320216"/>
    </source>
</evidence>
<keyword evidence="3" id="KW-1003">Cell membrane</keyword>